<sequence>MSAALRLRSGLVIKIQELTPWYNYGSVGFKLWPASRVLISYLEGKESDNLPSTPVVELGSGSGACGLAASALGAPLVLFTDRPVNHVPREPVPFPCGAPGELMLDLIRNNIRLNTKVLGSSVAVKELTWGETDQIEACRQVFAARSTSAGLVIGSDVTYHSSGHAALFSTAASLLRPSESAEAPSSAPPCPPRFIFSHQHRGYNPEDTLNRLVDHAAEAGFHGPEKVMEHKETEDEIIAVYECTLKA</sequence>
<dbReference type="InterPro" id="IPR029063">
    <property type="entry name" value="SAM-dependent_MTases_sf"/>
</dbReference>
<dbReference type="Gene3D" id="3.40.50.150">
    <property type="entry name" value="Vaccinia Virus protein VP39"/>
    <property type="match status" value="1"/>
</dbReference>
<dbReference type="PANTHER" id="PTHR14614:SF132">
    <property type="entry name" value="PROTEIN-LYSINE METHYLTRANSFERASE C42C1.13"/>
    <property type="match status" value="1"/>
</dbReference>
<dbReference type="Pfam" id="PF10294">
    <property type="entry name" value="Methyltransf_16"/>
    <property type="match status" value="2"/>
</dbReference>
<evidence type="ECO:0000313" key="1">
    <source>
        <dbReference type="EMBL" id="CAD9707804.1"/>
    </source>
</evidence>
<dbReference type="EMBL" id="HBHJ01028389">
    <property type="protein sequence ID" value="CAD9707804.1"/>
    <property type="molecule type" value="Transcribed_RNA"/>
</dbReference>
<evidence type="ECO:0008006" key="2">
    <source>
        <dbReference type="Google" id="ProtNLM"/>
    </source>
</evidence>
<dbReference type="SUPFAM" id="SSF53335">
    <property type="entry name" value="S-adenosyl-L-methionine-dependent methyltransferases"/>
    <property type="match status" value="1"/>
</dbReference>
<proteinExistence type="predicted"/>
<dbReference type="InterPro" id="IPR019410">
    <property type="entry name" value="Methyltransf_16"/>
</dbReference>
<protein>
    <recommendedName>
        <fullName evidence="2">Calmodulin-lysine N-methyltransferase</fullName>
    </recommendedName>
</protein>
<reference evidence="1" key="1">
    <citation type="submission" date="2021-01" db="EMBL/GenBank/DDBJ databases">
        <authorList>
            <person name="Corre E."/>
            <person name="Pelletier E."/>
            <person name="Niang G."/>
            <person name="Scheremetjew M."/>
            <person name="Finn R."/>
            <person name="Kale V."/>
            <person name="Holt S."/>
            <person name="Cochrane G."/>
            <person name="Meng A."/>
            <person name="Brown T."/>
            <person name="Cohen L."/>
        </authorList>
    </citation>
    <scope>NUCLEOTIDE SEQUENCE</scope>
    <source>
        <strain evidence="1">CCMP1243</strain>
    </source>
</reference>
<dbReference type="AlphaFoldDB" id="A0A7S2SRL9"/>
<accession>A0A7S2SRL9</accession>
<name>A0A7S2SRL9_9STRA</name>
<gene>
    <name evidence="1" type="ORF">RMAR1173_LOCUS18795</name>
</gene>
<dbReference type="PANTHER" id="PTHR14614">
    <property type="entry name" value="HEPATOCELLULAR CARCINOMA-ASSOCIATED ANTIGEN"/>
    <property type="match status" value="1"/>
</dbReference>
<organism evidence="1">
    <name type="scientific">Rhizochromulina marina</name>
    <dbReference type="NCBI Taxonomy" id="1034831"/>
    <lineage>
        <taxon>Eukaryota</taxon>
        <taxon>Sar</taxon>
        <taxon>Stramenopiles</taxon>
        <taxon>Ochrophyta</taxon>
        <taxon>Dictyochophyceae</taxon>
        <taxon>Rhizochromulinales</taxon>
        <taxon>Rhizochromulina</taxon>
    </lineage>
</organism>